<evidence type="ECO:0000256" key="3">
    <source>
        <dbReference type="PROSITE-ProRule" id="PRU00042"/>
    </source>
</evidence>
<keyword evidence="1" id="KW-0479">Metal-binding</keyword>
<feature type="domain" description="C2H2-type" evidence="5">
    <location>
        <begin position="394"/>
        <end position="422"/>
    </location>
</feature>
<dbReference type="InterPro" id="IPR036236">
    <property type="entry name" value="Znf_C2H2_sf"/>
</dbReference>
<protein>
    <recommendedName>
        <fullName evidence="5">C2H2-type domain-containing protein</fullName>
    </recommendedName>
</protein>
<dbReference type="Proteomes" id="UP000069940">
    <property type="component" value="Unassembled WGS sequence"/>
</dbReference>
<dbReference type="Gene3D" id="3.40.1800.20">
    <property type="match status" value="1"/>
</dbReference>
<dbReference type="PROSITE" id="PS50157">
    <property type="entry name" value="ZINC_FINGER_C2H2_2"/>
    <property type="match status" value="6"/>
</dbReference>
<evidence type="ECO:0000256" key="4">
    <source>
        <dbReference type="SAM" id="MobiDB-lite"/>
    </source>
</evidence>
<dbReference type="SMART" id="SM00868">
    <property type="entry name" value="zf-AD"/>
    <property type="match status" value="1"/>
</dbReference>
<dbReference type="SUPFAM" id="SSF57716">
    <property type="entry name" value="Glucocorticoid receptor-like (DNA-binding domain)"/>
    <property type="match status" value="1"/>
</dbReference>
<feature type="domain" description="C2H2-type" evidence="5">
    <location>
        <begin position="251"/>
        <end position="273"/>
    </location>
</feature>
<dbReference type="GeneID" id="115269066"/>
<keyword evidence="7" id="KW-1185">Reference proteome</keyword>
<reference evidence="7" key="1">
    <citation type="journal article" date="2015" name="Proc. Natl. Acad. Sci. U.S.A.">
        <title>Genome sequence of the Asian Tiger mosquito, Aedes albopictus, reveals insights into its biology, genetics, and evolution.</title>
        <authorList>
            <person name="Chen X.G."/>
            <person name="Jiang X."/>
            <person name="Gu J."/>
            <person name="Xu M."/>
            <person name="Wu Y."/>
            <person name="Deng Y."/>
            <person name="Zhang C."/>
            <person name="Bonizzoni M."/>
            <person name="Dermauw W."/>
            <person name="Vontas J."/>
            <person name="Armbruster P."/>
            <person name="Huang X."/>
            <person name="Yang Y."/>
            <person name="Zhang H."/>
            <person name="He W."/>
            <person name="Peng H."/>
            <person name="Liu Y."/>
            <person name="Wu K."/>
            <person name="Chen J."/>
            <person name="Lirakis M."/>
            <person name="Topalis P."/>
            <person name="Van Leeuwen T."/>
            <person name="Hall A.B."/>
            <person name="Jiang X."/>
            <person name="Thorpe C."/>
            <person name="Mueller R.L."/>
            <person name="Sun C."/>
            <person name="Waterhouse R.M."/>
            <person name="Yan G."/>
            <person name="Tu Z.J."/>
            <person name="Fang X."/>
            <person name="James A.A."/>
        </authorList>
    </citation>
    <scope>NUCLEOTIDE SEQUENCE [LARGE SCALE GENOMIC DNA]</scope>
    <source>
        <strain evidence="7">Foshan</strain>
    </source>
</reference>
<dbReference type="Pfam" id="PF12874">
    <property type="entry name" value="zf-met"/>
    <property type="match status" value="1"/>
</dbReference>
<dbReference type="PANTHER" id="PTHR23234">
    <property type="entry name" value="ZNF44 PROTEIN"/>
    <property type="match status" value="1"/>
</dbReference>
<sequence>MDSSSLCLTCGQTPRKSIVISDPSKQDIALIICQHFWYQEDDLRSAIICTLCWDKVDGFHRFYQEAKQLHEQQLSLKPSAVFIKQEIEIEEPELQENVQSEEAQGEQVADEAECRFEITEIKEECGQSDSSSQKAHSSKKKVKRTEVTPEQEKAEDDFIKQHLPFECAECTEEFQKFNAFLRHMNAVHGKANIACCNLQFRSRQMLYQHVLNYSNPEAFKCDICTVTFTTLRAREQHKKNIHPLNPLQGKHYCDQCPKTYTDPKRLKQHLQEHETLGNEMPKCSICGICFRTKINLQKHITRVHTKKHSCEICSKIFAKAAQLRQHQVNMHDHVKKQCEVCNKWLKNQVAWHKHVKRHQSDGAYKCDQCEHVSVNLPSLKEHKERRHGKRNRNYDCDQCGKHYKTRLRLREHTAGAHTGEPLYRCEFCEQTFFSNANRHGHKKRAHLEQWLEARRVRYARAEEAEGDGDSMS</sequence>
<feature type="region of interest" description="Disordered" evidence="4">
    <location>
        <begin position="125"/>
        <end position="154"/>
    </location>
</feature>
<dbReference type="RefSeq" id="XP_062701189.1">
    <property type="nucleotide sequence ID" value="XM_062845205.1"/>
</dbReference>
<dbReference type="SUPFAM" id="SSF57667">
    <property type="entry name" value="beta-beta-alpha zinc fingers"/>
    <property type="match status" value="4"/>
</dbReference>
<evidence type="ECO:0000313" key="6">
    <source>
        <dbReference type="EnsemblMetazoa" id="AALFPA23_003433.P3800"/>
    </source>
</evidence>
<reference evidence="6" key="2">
    <citation type="submission" date="2025-05" db="UniProtKB">
        <authorList>
            <consortium name="EnsemblMetazoa"/>
        </authorList>
    </citation>
    <scope>IDENTIFICATION</scope>
    <source>
        <strain evidence="6">Foshan</strain>
    </source>
</reference>
<feature type="compositionally biased region" description="Basic and acidic residues" evidence="4">
    <location>
        <begin position="144"/>
        <end position="154"/>
    </location>
</feature>
<evidence type="ECO:0000313" key="7">
    <source>
        <dbReference type="Proteomes" id="UP000069940"/>
    </source>
</evidence>
<evidence type="ECO:0000256" key="2">
    <source>
        <dbReference type="ARBA" id="ARBA00022737"/>
    </source>
</evidence>
<proteinExistence type="predicted"/>
<organism evidence="6 7">
    <name type="scientific">Aedes albopictus</name>
    <name type="common">Asian tiger mosquito</name>
    <name type="synonym">Stegomyia albopicta</name>
    <dbReference type="NCBI Taxonomy" id="7160"/>
    <lineage>
        <taxon>Eukaryota</taxon>
        <taxon>Metazoa</taxon>
        <taxon>Ecdysozoa</taxon>
        <taxon>Arthropoda</taxon>
        <taxon>Hexapoda</taxon>
        <taxon>Insecta</taxon>
        <taxon>Pterygota</taxon>
        <taxon>Neoptera</taxon>
        <taxon>Endopterygota</taxon>
        <taxon>Diptera</taxon>
        <taxon>Nematocera</taxon>
        <taxon>Culicoidea</taxon>
        <taxon>Culicidae</taxon>
        <taxon>Culicinae</taxon>
        <taxon>Aedini</taxon>
        <taxon>Aedes</taxon>
        <taxon>Stegomyia</taxon>
    </lineage>
</organism>
<accession>A0ABM1XW72</accession>
<dbReference type="EnsemblMetazoa" id="AALFPA23_003433.R3800">
    <property type="protein sequence ID" value="AALFPA23_003433.P3800"/>
    <property type="gene ID" value="AALFPA23_003433"/>
</dbReference>
<dbReference type="Gene3D" id="3.30.160.60">
    <property type="entry name" value="Classic Zinc Finger"/>
    <property type="match status" value="5"/>
</dbReference>
<dbReference type="SMART" id="SM00355">
    <property type="entry name" value="ZnF_C2H2"/>
    <property type="match status" value="9"/>
</dbReference>
<name>A0ABM1XW72_AEDAL</name>
<evidence type="ECO:0000259" key="5">
    <source>
        <dbReference type="PROSITE" id="PS50157"/>
    </source>
</evidence>
<feature type="domain" description="C2H2-type" evidence="5">
    <location>
        <begin position="165"/>
        <end position="188"/>
    </location>
</feature>
<dbReference type="InterPro" id="IPR050758">
    <property type="entry name" value="Znf_C2H2-type"/>
</dbReference>
<feature type="domain" description="C2H2-type" evidence="5">
    <location>
        <begin position="423"/>
        <end position="446"/>
    </location>
</feature>
<dbReference type="InterPro" id="IPR012934">
    <property type="entry name" value="Znf_AD"/>
</dbReference>
<evidence type="ECO:0000256" key="1">
    <source>
        <dbReference type="ARBA" id="ARBA00022723"/>
    </source>
</evidence>
<dbReference type="PROSITE" id="PS00028">
    <property type="entry name" value="ZINC_FINGER_C2H2_1"/>
    <property type="match status" value="8"/>
</dbReference>
<feature type="domain" description="C2H2-type" evidence="5">
    <location>
        <begin position="308"/>
        <end position="336"/>
    </location>
</feature>
<keyword evidence="2" id="KW-0677">Repeat</keyword>
<dbReference type="Pfam" id="PF00096">
    <property type="entry name" value="zf-C2H2"/>
    <property type="match status" value="3"/>
</dbReference>
<keyword evidence="3" id="KW-0862">Zinc</keyword>
<keyword evidence="3" id="KW-0863">Zinc-finger</keyword>
<dbReference type="Pfam" id="PF07776">
    <property type="entry name" value="zf-AD"/>
    <property type="match status" value="1"/>
</dbReference>
<feature type="domain" description="C2H2-type" evidence="5">
    <location>
        <begin position="281"/>
        <end position="309"/>
    </location>
</feature>
<dbReference type="InterPro" id="IPR013087">
    <property type="entry name" value="Znf_C2H2_type"/>
</dbReference>
<dbReference type="PANTHER" id="PTHR23234:SF10">
    <property type="entry name" value="RIKEN CDNA 6720489N17 GENE-RELATED"/>
    <property type="match status" value="1"/>
</dbReference>